<feature type="transmembrane region" description="Helical" evidence="6">
    <location>
        <begin position="91"/>
        <end position="109"/>
    </location>
</feature>
<dbReference type="EMBL" id="CP045737">
    <property type="protein sequence ID" value="QGG40177.1"/>
    <property type="molecule type" value="Genomic_DNA"/>
</dbReference>
<evidence type="ECO:0000256" key="2">
    <source>
        <dbReference type="ARBA" id="ARBA00022475"/>
    </source>
</evidence>
<dbReference type="PANTHER" id="PTHR34857:SF2">
    <property type="entry name" value="SLL0384 PROTEIN"/>
    <property type="match status" value="1"/>
</dbReference>
<dbReference type="InterPro" id="IPR051611">
    <property type="entry name" value="ECF_transporter_component"/>
</dbReference>
<evidence type="ECO:0000256" key="6">
    <source>
        <dbReference type="SAM" id="Phobius"/>
    </source>
</evidence>
<keyword evidence="2" id="KW-1003">Cell membrane</keyword>
<dbReference type="GO" id="GO:0005886">
    <property type="term" value="C:plasma membrane"/>
    <property type="evidence" value="ECO:0007669"/>
    <property type="project" value="UniProtKB-ARBA"/>
</dbReference>
<keyword evidence="8" id="KW-1185">Reference proteome</keyword>
<protein>
    <submittedName>
        <fullName evidence="7">Energy-coupling factor transporter transmembrane protein EcfT</fullName>
    </submittedName>
</protein>
<reference evidence="7 8" key="1">
    <citation type="submission" date="2019-11" db="EMBL/GenBank/DDBJ databases">
        <authorList>
            <person name="Li J."/>
        </authorList>
    </citation>
    <scope>NUCLEOTIDE SEQUENCE [LARGE SCALE GENOMIC DNA]</scope>
    <source>
        <strain evidence="7 8">MF47</strain>
    </source>
</reference>
<sequence>MIASPLGAYRPGTTWLHRLPAGPKLGLLALYGVLTVVVRGPWSSVAFVAFSLVLVAWARLPVRALLRGLRPLLPVVVLVTAFQVWQRGWPTAIHVVGDLVALVTAALVFTGTTRIDAMLDALTRGLGPARRLGVNPEKVALAFSLMIRAIPGVLEIAHETRAAAKARGLERSPRALLVPMAIRTVAQAYDTGAALHARGIGDD</sequence>
<dbReference type="AlphaFoldDB" id="A0A5Q2MAQ3"/>
<evidence type="ECO:0000256" key="3">
    <source>
        <dbReference type="ARBA" id="ARBA00022692"/>
    </source>
</evidence>
<evidence type="ECO:0000256" key="5">
    <source>
        <dbReference type="ARBA" id="ARBA00023136"/>
    </source>
</evidence>
<dbReference type="CDD" id="cd16914">
    <property type="entry name" value="EcfT"/>
    <property type="match status" value="1"/>
</dbReference>
<evidence type="ECO:0000256" key="4">
    <source>
        <dbReference type="ARBA" id="ARBA00022989"/>
    </source>
</evidence>
<evidence type="ECO:0000313" key="7">
    <source>
        <dbReference type="EMBL" id="QGG40177.1"/>
    </source>
</evidence>
<dbReference type="Pfam" id="PF02361">
    <property type="entry name" value="CbiQ"/>
    <property type="match status" value="1"/>
</dbReference>
<dbReference type="Proteomes" id="UP000392064">
    <property type="component" value="Chromosome"/>
</dbReference>
<evidence type="ECO:0000256" key="1">
    <source>
        <dbReference type="ARBA" id="ARBA00004141"/>
    </source>
</evidence>
<name>A0A5Q2MAQ3_9ACTN</name>
<dbReference type="RefSeq" id="WP_153651449.1">
    <property type="nucleotide sequence ID" value="NZ_CP045737.1"/>
</dbReference>
<dbReference type="KEGG" id="aef:GEV26_01635"/>
<keyword evidence="3 6" id="KW-0812">Transmembrane</keyword>
<dbReference type="PANTHER" id="PTHR34857">
    <property type="entry name" value="SLL0384 PROTEIN"/>
    <property type="match status" value="1"/>
</dbReference>
<organism evidence="7 8">
    <name type="scientific">Aeromicrobium yanjiei</name>
    <dbReference type="NCBI Taxonomy" id="2662028"/>
    <lineage>
        <taxon>Bacteria</taxon>
        <taxon>Bacillati</taxon>
        <taxon>Actinomycetota</taxon>
        <taxon>Actinomycetes</taxon>
        <taxon>Propionibacteriales</taxon>
        <taxon>Nocardioidaceae</taxon>
        <taxon>Aeromicrobium</taxon>
    </lineage>
</organism>
<comment type="subcellular location">
    <subcellularLocation>
        <location evidence="1">Membrane</location>
        <topology evidence="1">Multi-pass membrane protein</topology>
    </subcellularLocation>
</comment>
<evidence type="ECO:0000313" key="8">
    <source>
        <dbReference type="Proteomes" id="UP000392064"/>
    </source>
</evidence>
<proteinExistence type="predicted"/>
<accession>A0A5Q2MAQ3</accession>
<gene>
    <name evidence="7" type="ORF">GEV26_01635</name>
</gene>
<keyword evidence="5 6" id="KW-0472">Membrane</keyword>
<feature type="transmembrane region" description="Helical" evidence="6">
    <location>
        <begin position="28"/>
        <end position="57"/>
    </location>
</feature>
<dbReference type="InterPro" id="IPR003339">
    <property type="entry name" value="ABC/ECF_trnsptr_transmembrane"/>
</dbReference>
<keyword evidence="4 6" id="KW-1133">Transmembrane helix</keyword>
<feature type="transmembrane region" description="Helical" evidence="6">
    <location>
        <begin position="69"/>
        <end position="85"/>
    </location>
</feature>